<keyword evidence="1" id="KW-0472">Membrane</keyword>
<keyword evidence="1" id="KW-1133">Transmembrane helix</keyword>
<dbReference type="EMBL" id="JADNYJ010000112">
    <property type="protein sequence ID" value="KAF8883904.1"/>
    <property type="molecule type" value="Genomic_DNA"/>
</dbReference>
<keyword evidence="3" id="KW-1185">Reference proteome</keyword>
<accession>A0A9P5TI68</accession>
<dbReference type="SUPFAM" id="SSF51735">
    <property type="entry name" value="NAD(P)-binding Rossmann-fold domains"/>
    <property type="match status" value="1"/>
</dbReference>
<gene>
    <name evidence="2" type="ORF">CPB84DRAFT_180463</name>
</gene>
<dbReference type="OrthoDB" id="3129479at2759"/>
<evidence type="ECO:0000313" key="2">
    <source>
        <dbReference type="EMBL" id="KAF8883904.1"/>
    </source>
</evidence>
<keyword evidence="1" id="KW-0812">Transmembrane</keyword>
<proteinExistence type="predicted"/>
<feature type="transmembrane region" description="Helical" evidence="1">
    <location>
        <begin position="20"/>
        <end position="42"/>
    </location>
</feature>
<name>A0A9P5TI68_GYMJU</name>
<comment type="caution">
    <text evidence="2">The sequence shown here is derived from an EMBL/GenBank/DDBJ whole genome shotgun (WGS) entry which is preliminary data.</text>
</comment>
<protein>
    <submittedName>
        <fullName evidence="2">Uncharacterized protein</fullName>
    </submittedName>
</protein>
<sequence length="170" mass="18910">MLYLFVSPTVGYATQNLFMSFSALLVSVISLLFILPSSIVLTSFRREMSIKKVAVIIGAQDGSIGASIVKQHSNKPGTVIIFLKDLNKTFKLLSEELYIGHCKAKIICIELPNRLYLESAIRTIDEKYGPITHFYEASNASTYKIDPPIPPEYATESPEAQYNCTNHCPS</sequence>
<evidence type="ECO:0000256" key="1">
    <source>
        <dbReference type="SAM" id="Phobius"/>
    </source>
</evidence>
<dbReference type="Proteomes" id="UP000724874">
    <property type="component" value="Unassembled WGS sequence"/>
</dbReference>
<reference evidence="2" key="1">
    <citation type="submission" date="2020-11" db="EMBL/GenBank/DDBJ databases">
        <authorList>
            <consortium name="DOE Joint Genome Institute"/>
            <person name="Ahrendt S."/>
            <person name="Riley R."/>
            <person name="Andreopoulos W."/>
            <person name="LaButti K."/>
            <person name="Pangilinan J."/>
            <person name="Ruiz-duenas F.J."/>
            <person name="Barrasa J.M."/>
            <person name="Sanchez-Garcia M."/>
            <person name="Camarero S."/>
            <person name="Miyauchi S."/>
            <person name="Serrano A."/>
            <person name="Linde D."/>
            <person name="Babiker R."/>
            <person name="Drula E."/>
            <person name="Ayuso-Fernandez I."/>
            <person name="Pacheco R."/>
            <person name="Padilla G."/>
            <person name="Ferreira P."/>
            <person name="Barriuso J."/>
            <person name="Kellner H."/>
            <person name="Castanera R."/>
            <person name="Alfaro M."/>
            <person name="Ramirez L."/>
            <person name="Pisabarro A.G."/>
            <person name="Kuo A."/>
            <person name="Tritt A."/>
            <person name="Lipzen A."/>
            <person name="He G."/>
            <person name="Yan M."/>
            <person name="Ng V."/>
            <person name="Cullen D."/>
            <person name="Martin F."/>
            <person name="Rosso M.-N."/>
            <person name="Henrissat B."/>
            <person name="Hibbett D."/>
            <person name="Martinez A.T."/>
            <person name="Grigoriev I.V."/>
        </authorList>
    </citation>
    <scope>NUCLEOTIDE SEQUENCE</scope>
    <source>
        <strain evidence="2">AH 44721</strain>
    </source>
</reference>
<organism evidence="2 3">
    <name type="scientific">Gymnopilus junonius</name>
    <name type="common">Spectacular rustgill mushroom</name>
    <name type="synonym">Gymnopilus spectabilis subsp. junonius</name>
    <dbReference type="NCBI Taxonomy" id="109634"/>
    <lineage>
        <taxon>Eukaryota</taxon>
        <taxon>Fungi</taxon>
        <taxon>Dikarya</taxon>
        <taxon>Basidiomycota</taxon>
        <taxon>Agaricomycotina</taxon>
        <taxon>Agaricomycetes</taxon>
        <taxon>Agaricomycetidae</taxon>
        <taxon>Agaricales</taxon>
        <taxon>Agaricineae</taxon>
        <taxon>Hymenogastraceae</taxon>
        <taxon>Gymnopilus</taxon>
    </lineage>
</organism>
<evidence type="ECO:0000313" key="3">
    <source>
        <dbReference type="Proteomes" id="UP000724874"/>
    </source>
</evidence>
<dbReference type="AlphaFoldDB" id="A0A9P5TI68"/>
<dbReference type="InterPro" id="IPR036291">
    <property type="entry name" value="NAD(P)-bd_dom_sf"/>
</dbReference>